<dbReference type="Proteomes" id="UP001178507">
    <property type="component" value="Unassembled WGS sequence"/>
</dbReference>
<accession>A0AA36IRH6</accession>
<dbReference type="Gene3D" id="3.40.50.150">
    <property type="entry name" value="Vaccinia Virus protein VP39"/>
    <property type="match status" value="1"/>
</dbReference>
<proteinExistence type="inferred from homology"/>
<evidence type="ECO:0000256" key="2">
    <source>
        <dbReference type="ARBA" id="ARBA00022603"/>
    </source>
</evidence>
<dbReference type="PROSITE" id="PS00092">
    <property type="entry name" value="N6_MTASE"/>
    <property type="match status" value="1"/>
</dbReference>
<dbReference type="EMBL" id="CAUJNA010002223">
    <property type="protein sequence ID" value="CAJ1391519.1"/>
    <property type="molecule type" value="Genomic_DNA"/>
</dbReference>
<dbReference type="InterPro" id="IPR002052">
    <property type="entry name" value="DNA_methylase_N6_adenine_CS"/>
</dbReference>
<gene>
    <name evidence="5" type="ORF">EVOR1521_LOCUS16783</name>
</gene>
<dbReference type="GO" id="GO:0008170">
    <property type="term" value="F:N-methyltransferase activity"/>
    <property type="evidence" value="ECO:0007669"/>
    <property type="project" value="InterPro"/>
</dbReference>
<dbReference type="InterPro" id="IPR001091">
    <property type="entry name" value="RM_Methyltransferase"/>
</dbReference>
<dbReference type="GO" id="GO:0005737">
    <property type="term" value="C:cytoplasm"/>
    <property type="evidence" value="ECO:0007669"/>
    <property type="project" value="TreeGrafter"/>
</dbReference>
<dbReference type="GO" id="GO:0003677">
    <property type="term" value="F:DNA binding"/>
    <property type="evidence" value="ECO:0007669"/>
    <property type="project" value="InterPro"/>
</dbReference>
<name>A0AA36IRH6_9DINO</name>
<dbReference type="AlphaFoldDB" id="A0AA36IRH6"/>
<dbReference type="SUPFAM" id="SSF53335">
    <property type="entry name" value="S-adenosyl-L-methionine-dependent methyltransferases"/>
    <property type="match status" value="1"/>
</dbReference>
<dbReference type="PANTHER" id="PTHR13370:SF3">
    <property type="entry name" value="TRNA (GUANINE(10)-N2)-METHYLTRANSFERASE HOMOLOG"/>
    <property type="match status" value="1"/>
</dbReference>
<feature type="domain" description="DNA methylase N-4/N-6" evidence="4">
    <location>
        <begin position="25"/>
        <end position="208"/>
    </location>
</feature>
<evidence type="ECO:0000313" key="6">
    <source>
        <dbReference type="Proteomes" id="UP001178507"/>
    </source>
</evidence>
<reference evidence="5" key="1">
    <citation type="submission" date="2023-08" db="EMBL/GenBank/DDBJ databases">
        <authorList>
            <person name="Chen Y."/>
            <person name="Shah S."/>
            <person name="Dougan E. K."/>
            <person name="Thang M."/>
            <person name="Chan C."/>
        </authorList>
    </citation>
    <scope>NUCLEOTIDE SEQUENCE</scope>
</reference>
<comment type="caution">
    <text evidence="5">The sequence shown here is derived from an EMBL/GenBank/DDBJ whole genome shotgun (WGS) entry which is preliminary data.</text>
</comment>
<dbReference type="PANTHER" id="PTHR13370">
    <property type="entry name" value="RNA METHYLASE-RELATED"/>
    <property type="match status" value="1"/>
</dbReference>
<dbReference type="InterPro" id="IPR029063">
    <property type="entry name" value="SAM-dependent_MTases_sf"/>
</dbReference>
<sequence>MENTMIDIEQGCCLSLLDKLPNRSVDLVLTDPPYGNNGTYGNAGRRILGDEHPLVALSAIARCYRVLRQNRTCFSFVNVRQYPFAESFVSRYTDFKIRDVVVWDKRDNGFGRGFRKRYELIMVLEKGRPTYNGNVLANVLNIPRIPRPKHPNQKPVKLMKTLIEHATAPGDVILDPFMGSGSTGVAAWELGRQFFGMELDKSHFDMAQTRLGEAI</sequence>
<protein>
    <recommendedName>
        <fullName evidence="4">DNA methylase N-4/N-6 domain-containing protein</fullName>
    </recommendedName>
</protein>
<dbReference type="GO" id="GO:0032259">
    <property type="term" value="P:methylation"/>
    <property type="evidence" value="ECO:0007669"/>
    <property type="project" value="UniProtKB-KW"/>
</dbReference>
<evidence type="ECO:0000259" key="4">
    <source>
        <dbReference type="Pfam" id="PF01555"/>
    </source>
</evidence>
<comment type="similarity">
    <text evidence="1">Belongs to the N(4)/N(6)-methyltransferase family.</text>
</comment>
<keyword evidence="2" id="KW-0489">Methyltransferase</keyword>
<dbReference type="InterPro" id="IPR002941">
    <property type="entry name" value="DNA_methylase_N4/N6"/>
</dbReference>
<keyword evidence="6" id="KW-1185">Reference proteome</keyword>
<evidence type="ECO:0000256" key="1">
    <source>
        <dbReference type="ARBA" id="ARBA00006594"/>
    </source>
</evidence>
<organism evidence="5 6">
    <name type="scientific">Effrenium voratum</name>
    <dbReference type="NCBI Taxonomy" id="2562239"/>
    <lineage>
        <taxon>Eukaryota</taxon>
        <taxon>Sar</taxon>
        <taxon>Alveolata</taxon>
        <taxon>Dinophyceae</taxon>
        <taxon>Suessiales</taxon>
        <taxon>Symbiodiniaceae</taxon>
        <taxon>Effrenium</taxon>
    </lineage>
</organism>
<evidence type="ECO:0000313" key="5">
    <source>
        <dbReference type="EMBL" id="CAJ1391519.1"/>
    </source>
</evidence>
<dbReference type="Pfam" id="PF01555">
    <property type="entry name" value="N6_N4_Mtase"/>
    <property type="match status" value="1"/>
</dbReference>
<evidence type="ECO:0000256" key="3">
    <source>
        <dbReference type="ARBA" id="ARBA00022679"/>
    </source>
</evidence>
<dbReference type="PRINTS" id="PR00508">
    <property type="entry name" value="S21N4MTFRASE"/>
</dbReference>
<keyword evidence="3" id="KW-0808">Transferase</keyword>